<feature type="transmembrane region" description="Helical" evidence="7">
    <location>
        <begin position="321"/>
        <end position="342"/>
    </location>
</feature>
<feature type="transmembrane region" description="Helical" evidence="7">
    <location>
        <begin position="204"/>
        <end position="221"/>
    </location>
</feature>
<evidence type="ECO:0000256" key="4">
    <source>
        <dbReference type="ARBA" id="ARBA00022989"/>
    </source>
</evidence>
<keyword evidence="5 7" id="KW-0472">Membrane</keyword>
<evidence type="ECO:0000256" key="7">
    <source>
        <dbReference type="SAM" id="Phobius"/>
    </source>
</evidence>
<protein>
    <submittedName>
        <fullName evidence="8">Cationic amino acid transporter</fullName>
    </submittedName>
</protein>
<dbReference type="GO" id="GO:0022857">
    <property type="term" value="F:transmembrane transporter activity"/>
    <property type="evidence" value="ECO:0007669"/>
    <property type="project" value="InterPro"/>
</dbReference>
<feature type="transmembrane region" description="Helical" evidence="7">
    <location>
        <begin position="174"/>
        <end position="192"/>
    </location>
</feature>
<evidence type="ECO:0000256" key="6">
    <source>
        <dbReference type="SAM" id="MobiDB-lite"/>
    </source>
</evidence>
<proteinExistence type="predicted"/>
<keyword evidence="2" id="KW-1003">Cell membrane</keyword>
<feature type="transmembrane region" description="Helical" evidence="7">
    <location>
        <begin position="433"/>
        <end position="453"/>
    </location>
</feature>
<feature type="transmembrane region" description="Helical" evidence="7">
    <location>
        <begin position="402"/>
        <end position="421"/>
    </location>
</feature>
<dbReference type="OrthoDB" id="200332at2157"/>
<feature type="region of interest" description="Disordered" evidence="6">
    <location>
        <begin position="1"/>
        <end position="30"/>
    </location>
</feature>
<feature type="transmembrane region" description="Helical" evidence="7">
    <location>
        <begin position="378"/>
        <end position="396"/>
    </location>
</feature>
<dbReference type="RefSeq" id="WP_008317942.1">
    <property type="nucleotide sequence ID" value="NZ_AOLN01000004.1"/>
</dbReference>
<sequence>MTDGSNGGPTDPVGERTPDGDALVSSDPSVDVGAASDEVTVLESGTELERTIGLHGGLAIGIGTMVGAGIFVFPGLAAGEAGPAAAVSFAIGAFIALLVALPTSELATAMPKSGGAYYFISRGMGSAFGAVVGIGLWLGLVFASAFYLVGFAQYAIAVLAELGASALFADGLPLVPILGVSFGLVLTALSMFGTENATKLQNAIVSLLLGILLIFLVYGSLDTLGLFGRQTVPEEFIPYGTLNIFTTAALVFTSYLGFAQVATVAGEITKPGRNLPLAMVGSVLVVGVLYVVTILVSTGAFGSARLATFGETAIVEVARSYLGFPGAVAILIAGLFATVSSANASILSSSRALYALSRDALVPPELARINLRYGTPHLALALVGGPTVVLVATGRTEVLAEVASFLHLITYGLICVALLVIRRSDPEWYNPTFRVPGYPVVPILGAIASFGLVGFMERLSQAIGVVVALAAMAWYFIYARDISLKGVQTDA</sequence>
<feature type="transmembrane region" description="Helical" evidence="7">
    <location>
        <begin position="116"/>
        <end position="138"/>
    </location>
</feature>
<evidence type="ECO:0000256" key="2">
    <source>
        <dbReference type="ARBA" id="ARBA00022475"/>
    </source>
</evidence>
<organism evidence="8 9">
    <name type="scientific">Haloferax mucosum ATCC BAA-1512</name>
    <dbReference type="NCBI Taxonomy" id="662479"/>
    <lineage>
        <taxon>Archaea</taxon>
        <taxon>Methanobacteriati</taxon>
        <taxon>Methanobacteriota</taxon>
        <taxon>Stenosarchaea group</taxon>
        <taxon>Halobacteria</taxon>
        <taxon>Halobacteriales</taxon>
        <taxon>Haloferacaceae</taxon>
        <taxon>Haloferax</taxon>
    </lineage>
</organism>
<dbReference type="InterPro" id="IPR002293">
    <property type="entry name" value="AA/rel_permease1"/>
</dbReference>
<dbReference type="Gene3D" id="1.20.1740.10">
    <property type="entry name" value="Amino acid/polyamine transporter I"/>
    <property type="match status" value="1"/>
</dbReference>
<dbReference type="InterPro" id="IPR050367">
    <property type="entry name" value="APC_superfamily"/>
</dbReference>
<evidence type="ECO:0000256" key="5">
    <source>
        <dbReference type="ARBA" id="ARBA00023136"/>
    </source>
</evidence>
<dbReference type="PANTHER" id="PTHR42770:SF11">
    <property type="entry name" value="INNER MEMBRANE TRANSPORT PROTEIN YBAT"/>
    <property type="match status" value="1"/>
</dbReference>
<feature type="transmembrane region" description="Helical" evidence="7">
    <location>
        <begin position="277"/>
        <end position="301"/>
    </location>
</feature>
<dbReference type="GO" id="GO:0005886">
    <property type="term" value="C:plasma membrane"/>
    <property type="evidence" value="ECO:0007669"/>
    <property type="project" value="UniProtKB-SubCell"/>
</dbReference>
<comment type="subcellular location">
    <subcellularLocation>
        <location evidence="1">Cell membrane</location>
        <topology evidence="1">Multi-pass membrane protein</topology>
    </subcellularLocation>
</comment>
<dbReference type="AlphaFoldDB" id="M0IMR0"/>
<name>M0IMR0_9EURY</name>
<evidence type="ECO:0000313" key="9">
    <source>
        <dbReference type="Proteomes" id="UP000011550"/>
    </source>
</evidence>
<evidence type="ECO:0000313" key="8">
    <source>
        <dbReference type="EMBL" id="ELZ98086.1"/>
    </source>
</evidence>
<dbReference type="PIRSF" id="PIRSF006060">
    <property type="entry name" value="AA_transporter"/>
    <property type="match status" value="1"/>
</dbReference>
<gene>
    <name evidence="8" type="ORF">C440_02523</name>
</gene>
<reference evidence="8 9" key="1">
    <citation type="journal article" date="2014" name="PLoS Genet.">
        <title>Phylogenetically driven sequencing of extremely halophilic archaea reveals strategies for static and dynamic osmo-response.</title>
        <authorList>
            <person name="Becker E.A."/>
            <person name="Seitzer P.M."/>
            <person name="Tritt A."/>
            <person name="Larsen D."/>
            <person name="Krusor M."/>
            <person name="Yao A.I."/>
            <person name="Wu D."/>
            <person name="Madern D."/>
            <person name="Eisen J.A."/>
            <person name="Darling A.E."/>
            <person name="Facciotti M.T."/>
        </authorList>
    </citation>
    <scope>NUCLEOTIDE SEQUENCE [LARGE SCALE GENOMIC DNA]</scope>
    <source>
        <strain evidence="8 9">ATCC BAA-1512</strain>
    </source>
</reference>
<feature type="transmembrane region" description="Helical" evidence="7">
    <location>
        <begin position="145"/>
        <end position="168"/>
    </location>
</feature>
<dbReference type="PANTHER" id="PTHR42770">
    <property type="entry name" value="AMINO ACID TRANSPORTER-RELATED"/>
    <property type="match status" value="1"/>
</dbReference>
<comment type="caution">
    <text evidence="8">The sequence shown here is derived from an EMBL/GenBank/DDBJ whole genome shotgun (WGS) entry which is preliminary data.</text>
</comment>
<keyword evidence="3 7" id="KW-0812">Transmembrane</keyword>
<dbReference type="PATRIC" id="fig|662479.7.peg.513"/>
<accession>M0IMR0</accession>
<evidence type="ECO:0000256" key="1">
    <source>
        <dbReference type="ARBA" id="ARBA00004651"/>
    </source>
</evidence>
<feature type="transmembrane region" description="Helical" evidence="7">
    <location>
        <begin position="52"/>
        <end position="73"/>
    </location>
</feature>
<dbReference type="STRING" id="662479.C440_02523"/>
<dbReference type="EMBL" id="AOLN01000004">
    <property type="protein sequence ID" value="ELZ98086.1"/>
    <property type="molecule type" value="Genomic_DNA"/>
</dbReference>
<feature type="transmembrane region" description="Helical" evidence="7">
    <location>
        <begin position="459"/>
        <end position="478"/>
    </location>
</feature>
<dbReference type="Pfam" id="PF13520">
    <property type="entry name" value="AA_permease_2"/>
    <property type="match status" value="1"/>
</dbReference>
<keyword evidence="9" id="KW-1185">Reference proteome</keyword>
<keyword evidence="4 7" id="KW-1133">Transmembrane helix</keyword>
<evidence type="ECO:0000256" key="3">
    <source>
        <dbReference type="ARBA" id="ARBA00022692"/>
    </source>
</evidence>
<feature type="transmembrane region" description="Helical" evidence="7">
    <location>
        <begin position="85"/>
        <end position="104"/>
    </location>
</feature>
<dbReference type="Proteomes" id="UP000011550">
    <property type="component" value="Unassembled WGS sequence"/>
</dbReference>
<feature type="transmembrane region" description="Helical" evidence="7">
    <location>
        <begin position="241"/>
        <end position="265"/>
    </location>
</feature>